<dbReference type="SUPFAM" id="SSF52540">
    <property type="entry name" value="P-loop containing nucleoside triphosphate hydrolases"/>
    <property type="match status" value="1"/>
</dbReference>
<feature type="region of interest" description="Disordered" evidence="1">
    <location>
        <begin position="307"/>
        <end position="330"/>
    </location>
</feature>
<dbReference type="GO" id="GO:0003677">
    <property type="term" value="F:DNA binding"/>
    <property type="evidence" value="ECO:0007669"/>
    <property type="project" value="TreeGrafter"/>
</dbReference>
<dbReference type="SMART" id="SM00382">
    <property type="entry name" value="AAA"/>
    <property type="match status" value="1"/>
</dbReference>
<dbReference type="InterPro" id="IPR003959">
    <property type="entry name" value="ATPase_AAA_core"/>
</dbReference>
<dbReference type="Gene3D" id="3.40.50.300">
    <property type="entry name" value="P-loop containing nucleotide triphosphate hydrolases"/>
    <property type="match status" value="1"/>
</dbReference>
<evidence type="ECO:0000256" key="1">
    <source>
        <dbReference type="SAM" id="MobiDB-lite"/>
    </source>
</evidence>
<feature type="compositionally biased region" description="Polar residues" evidence="1">
    <location>
        <begin position="307"/>
        <end position="317"/>
    </location>
</feature>
<gene>
    <name evidence="3" type="primary">RvY_10239-1</name>
    <name evidence="3" type="synonym">RvY_10239.1</name>
    <name evidence="3" type="ORF">RvY_10239</name>
</gene>
<feature type="domain" description="AAA+ ATPase" evidence="2">
    <location>
        <begin position="240"/>
        <end position="406"/>
    </location>
</feature>
<dbReference type="Pfam" id="PF00004">
    <property type="entry name" value="AAA"/>
    <property type="match status" value="1"/>
</dbReference>
<dbReference type="PANTHER" id="PTHR23389">
    <property type="entry name" value="CHROMOSOME TRANSMISSION FIDELITY FACTOR 18"/>
    <property type="match status" value="1"/>
</dbReference>
<organism evidence="3 4">
    <name type="scientific">Ramazzottius varieornatus</name>
    <name type="common">Water bear</name>
    <name type="synonym">Tardigrade</name>
    <dbReference type="NCBI Taxonomy" id="947166"/>
    <lineage>
        <taxon>Eukaryota</taxon>
        <taxon>Metazoa</taxon>
        <taxon>Ecdysozoa</taxon>
        <taxon>Tardigrada</taxon>
        <taxon>Eutardigrada</taxon>
        <taxon>Parachela</taxon>
        <taxon>Hypsibioidea</taxon>
        <taxon>Ramazzottiidae</taxon>
        <taxon>Ramazzottius</taxon>
    </lineage>
</organism>
<dbReference type="InterPro" id="IPR003593">
    <property type="entry name" value="AAA+_ATPase"/>
</dbReference>
<dbReference type="GO" id="GO:0005524">
    <property type="term" value="F:ATP binding"/>
    <property type="evidence" value="ECO:0007669"/>
    <property type="project" value="InterPro"/>
</dbReference>
<comment type="caution">
    <text evidence="3">The sequence shown here is derived from an EMBL/GenBank/DDBJ whole genome shotgun (WGS) entry which is preliminary data.</text>
</comment>
<dbReference type="EMBL" id="BDGG01000005">
    <property type="protein sequence ID" value="GAU99206.1"/>
    <property type="molecule type" value="Genomic_DNA"/>
</dbReference>
<sequence>MACFGSDTSQIMEALMLAGSRTRSRKRCGESELASPQSAVRVKRTRLSMRQETIAEEAPEVSCIHVDSDSEPERELSPALPVVLDFDDEVIFSPPEEVEAPVESPPKTVILDETVVHHALNEIVTHHPSFDVGEWHERLSRIRRKSYTSGIWTSKYSPLDCCSVLGNDGAMLRLKSWLLEWKLFIEKDDPEGTAQTKERQNKESKLEKSKLKADCRKAYIDQDSSDDDGEFQMPVPEEMPLTGFMAYGASGVGKSAAVHALAQEMGFTVLEINPASCKDGKQILTQTLEATQSHRISGETKSSLGFKNLFSKSSQSQPKEDEESRKAEEKKNTLILIDDADVLPEGEESLLSTLETMLRKTKRPIVFTVSGQSKIRLIQTENLEVGEVDFLRQSTSDVVCYVRLLCLIESVVLDQEMAVDLVKSVSGDLRAAINLVQFWASSPSRKFAAAERSSLSLAAVDSPPSFIQNGPDLFTSEKKPNTQAGQLVQNLVDTTIVLRRIVEDVVSGCEKNSAPDVAGMSQSRKVSEADEPKACAEEMFRLAEHQSAFAQLTHDSRKAVDCALVEHLPMAGTTEDANELPITTEDRFDSLANWSESSMGYTDVVKSFVGEKLEDQPSEYWSRDGEEVETGRSLLNKYGRRVPQVHVRGSHFGTDYWTFFRAIAEAEFLRREQEQITKRRRLRFYHYLGPNSMHLTDEFLTKLSYSIGEKPSEADSQPYSL</sequence>
<protein>
    <recommendedName>
        <fullName evidence="2">AAA+ ATPase domain-containing protein</fullName>
    </recommendedName>
</protein>
<dbReference type="CDD" id="cd00009">
    <property type="entry name" value="AAA"/>
    <property type="match status" value="1"/>
</dbReference>
<proteinExistence type="predicted"/>
<accession>A0A1D1VC47</accession>
<keyword evidence="4" id="KW-1185">Reference proteome</keyword>
<dbReference type="PANTHER" id="PTHR23389:SF21">
    <property type="entry name" value="ATPASE FAMILY AAA DOMAIN-CONTAINING PROTEIN 5"/>
    <property type="match status" value="1"/>
</dbReference>
<dbReference type="STRING" id="947166.A0A1D1VC47"/>
<dbReference type="GO" id="GO:0005634">
    <property type="term" value="C:nucleus"/>
    <property type="evidence" value="ECO:0007669"/>
    <property type="project" value="TreeGrafter"/>
</dbReference>
<evidence type="ECO:0000313" key="4">
    <source>
        <dbReference type="Proteomes" id="UP000186922"/>
    </source>
</evidence>
<feature type="compositionally biased region" description="Basic and acidic residues" evidence="1">
    <location>
        <begin position="318"/>
        <end position="330"/>
    </location>
</feature>
<name>A0A1D1VC47_RAMVA</name>
<evidence type="ECO:0000259" key="2">
    <source>
        <dbReference type="SMART" id="SM00382"/>
    </source>
</evidence>
<reference evidence="3 4" key="1">
    <citation type="journal article" date="2016" name="Nat. Commun.">
        <title>Extremotolerant tardigrade genome and improved radiotolerance of human cultured cells by tardigrade-unique protein.</title>
        <authorList>
            <person name="Hashimoto T."/>
            <person name="Horikawa D.D."/>
            <person name="Saito Y."/>
            <person name="Kuwahara H."/>
            <person name="Kozuka-Hata H."/>
            <person name="Shin-I T."/>
            <person name="Minakuchi Y."/>
            <person name="Ohishi K."/>
            <person name="Motoyama A."/>
            <person name="Aizu T."/>
            <person name="Enomoto A."/>
            <person name="Kondo K."/>
            <person name="Tanaka S."/>
            <person name="Hara Y."/>
            <person name="Koshikawa S."/>
            <person name="Sagara H."/>
            <person name="Miura T."/>
            <person name="Yokobori S."/>
            <person name="Miyagawa K."/>
            <person name="Suzuki Y."/>
            <person name="Kubo T."/>
            <person name="Oyama M."/>
            <person name="Kohara Y."/>
            <person name="Fujiyama A."/>
            <person name="Arakawa K."/>
            <person name="Katayama T."/>
            <person name="Toyoda A."/>
            <person name="Kunieda T."/>
        </authorList>
    </citation>
    <scope>NUCLEOTIDE SEQUENCE [LARGE SCALE GENOMIC DNA]</scope>
    <source>
        <strain evidence="3 4">YOKOZUNA-1</strain>
    </source>
</reference>
<dbReference type="InterPro" id="IPR027417">
    <property type="entry name" value="P-loop_NTPase"/>
</dbReference>
<dbReference type="AlphaFoldDB" id="A0A1D1VC47"/>
<dbReference type="GO" id="GO:0016887">
    <property type="term" value="F:ATP hydrolysis activity"/>
    <property type="evidence" value="ECO:0007669"/>
    <property type="project" value="InterPro"/>
</dbReference>
<evidence type="ECO:0000313" key="3">
    <source>
        <dbReference type="EMBL" id="GAU99206.1"/>
    </source>
</evidence>
<dbReference type="GO" id="GO:0061860">
    <property type="term" value="F:DNA clamp unloader activity"/>
    <property type="evidence" value="ECO:0007669"/>
    <property type="project" value="TreeGrafter"/>
</dbReference>
<dbReference type="Proteomes" id="UP000186922">
    <property type="component" value="Unassembled WGS sequence"/>
</dbReference>
<dbReference type="OrthoDB" id="9996895at2759"/>